<dbReference type="NCBIfam" id="TIGR00810">
    <property type="entry name" value="secG"/>
    <property type="match status" value="1"/>
</dbReference>
<evidence type="ECO:0000256" key="6">
    <source>
        <dbReference type="ARBA" id="ARBA00022989"/>
    </source>
</evidence>
<keyword evidence="6 9" id="KW-1133">Transmembrane helix</keyword>
<dbReference type="Pfam" id="PF03840">
    <property type="entry name" value="SecG"/>
    <property type="match status" value="1"/>
</dbReference>
<dbReference type="STRING" id="1618350.UR67_C0001G0030"/>
<comment type="subcellular location">
    <subcellularLocation>
        <location evidence="9">Cell membrane</location>
        <topology evidence="9">Multi-pass membrane protein</topology>
    </subcellularLocation>
    <subcellularLocation>
        <location evidence="1">Membrane</location>
        <topology evidence="1">Multi-pass membrane protein</topology>
    </subcellularLocation>
</comment>
<evidence type="ECO:0000256" key="2">
    <source>
        <dbReference type="ARBA" id="ARBA00008445"/>
    </source>
</evidence>
<comment type="caution">
    <text evidence="9">Lacks conserved residue(s) required for the propagation of feature annotation.</text>
</comment>
<keyword evidence="9" id="KW-1003">Cell membrane</keyword>
<evidence type="ECO:0000256" key="9">
    <source>
        <dbReference type="RuleBase" id="RU365087"/>
    </source>
</evidence>
<evidence type="ECO:0000256" key="1">
    <source>
        <dbReference type="ARBA" id="ARBA00004141"/>
    </source>
</evidence>
<dbReference type="PRINTS" id="PR01651">
    <property type="entry name" value="SECGEXPORT"/>
</dbReference>
<keyword evidence="4 9" id="KW-0812">Transmembrane</keyword>
<dbReference type="InterPro" id="IPR004692">
    <property type="entry name" value="SecG"/>
</dbReference>
<keyword evidence="7 9" id="KW-0811">Translocation</keyword>
<keyword evidence="8 9" id="KW-0472">Membrane</keyword>
<dbReference type="GO" id="GO:0015450">
    <property type="term" value="F:protein-transporting ATPase activity"/>
    <property type="evidence" value="ECO:0007669"/>
    <property type="project" value="UniProtKB-UniRule"/>
</dbReference>
<comment type="function">
    <text evidence="9">Involved in protein export. Participates in an early event of protein translocation.</text>
</comment>
<reference evidence="10 11" key="1">
    <citation type="journal article" date="2015" name="Nature">
        <title>rRNA introns, odd ribosomes, and small enigmatic genomes across a large radiation of phyla.</title>
        <authorList>
            <person name="Brown C.T."/>
            <person name="Hug L.A."/>
            <person name="Thomas B.C."/>
            <person name="Sharon I."/>
            <person name="Castelle C.J."/>
            <person name="Singh A."/>
            <person name="Wilkins M.J."/>
            <person name="Williams K.H."/>
            <person name="Banfield J.F."/>
        </authorList>
    </citation>
    <scope>NUCLEOTIDE SEQUENCE [LARGE SCALE GENOMIC DNA]</scope>
</reference>
<evidence type="ECO:0000256" key="5">
    <source>
        <dbReference type="ARBA" id="ARBA00022927"/>
    </source>
</evidence>
<organism evidence="10 11">
    <name type="scientific">candidate division CPR3 bacterium GW2011_GWF2_35_18</name>
    <dbReference type="NCBI Taxonomy" id="1618350"/>
    <lineage>
        <taxon>Bacteria</taxon>
        <taxon>Bacteria division CPR3</taxon>
    </lineage>
</organism>
<feature type="transmembrane region" description="Helical" evidence="9">
    <location>
        <begin position="52"/>
        <end position="72"/>
    </location>
</feature>
<evidence type="ECO:0000313" key="10">
    <source>
        <dbReference type="EMBL" id="KKP70121.1"/>
    </source>
</evidence>
<protein>
    <recommendedName>
        <fullName evidence="9">Protein-export membrane protein SecG</fullName>
    </recommendedName>
</protein>
<evidence type="ECO:0000256" key="4">
    <source>
        <dbReference type="ARBA" id="ARBA00022692"/>
    </source>
</evidence>
<dbReference type="EMBL" id="LBQB01000001">
    <property type="protein sequence ID" value="KKP70121.1"/>
    <property type="molecule type" value="Genomic_DNA"/>
</dbReference>
<keyword evidence="3 9" id="KW-0813">Transport</keyword>
<accession>A0A0G0C213</accession>
<dbReference type="GO" id="GO:0009306">
    <property type="term" value="P:protein secretion"/>
    <property type="evidence" value="ECO:0007669"/>
    <property type="project" value="UniProtKB-UniRule"/>
</dbReference>
<sequence>MDLTKILTITQIIIAALLVLLILSQSQGTGLSLTFGGGGSFYRSKRGIEKTFFYSTIILGILFVANALVLFYL</sequence>
<dbReference type="Proteomes" id="UP000034581">
    <property type="component" value="Unassembled WGS sequence"/>
</dbReference>
<gene>
    <name evidence="10" type="ORF">UR67_C0001G0030</name>
</gene>
<evidence type="ECO:0000256" key="3">
    <source>
        <dbReference type="ARBA" id="ARBA00022448"/>
    </source>
</evidence>
<name>A0A0G0C213_UNCC3</name>
<comment type="similarity">
    <text evidence="2 9">Belongs to the SecG family.</text>
</comment>
<comment type="caution">
    <text evidence="10">The sequence shown here is derived from an EMBL/GenBank/DDBJ whole genome shotgun (WGS) entry which is preliminary data.</text>
</comment>
<evidence type="ECO:0000313" key="11">
    <source>
        <dbReference type="Proteomes" id="UP000034581"/>
    </source>
</evidence>
<evidence type="ECO:0000256" key="7">
    <source>
        <dbReference type="ARBA" id="ARBA00023010"/>
    </source>
</evidence>
<evidence type="ECO:0000256" key="8">
    <source>
        <dbReference type="ARBA" id="ARBA00023136"/>
    </source>
</evidence>
<dbReference type="AlphaFoldDB" id="A0A0G0C213"/>
<keyword evidence="5 9" id="KW-0653">Protein transport</keyword>
<proteinExistence type="inferred from homology"/>
<dbReference type="GO" id="GO:0005886">
    <property type="term" value="C:plasma membrane"/>
    <property type="evidence" value="ECO:0007669"/>
    <property type="project" value="UniProtKB-SubCell"/>
</dbReference>